<evidence type="ECO:0000313" key="2">
    <source>
        <dbReference type="EMBL" id="CAH2040471.1"/>
    </source>
</evidence>
<accession>A0ABN8HSC9</accession>
<reference evidence="2" key="1">
    <citation type="submission" date="2022-03" db="EMBL/GenBank/DDBJ databases">
        <authorList>
            <person name="Martin H S."/>
        </authorList>
    </citation>
    <scope>NUCLEOTIDE SEQUENCE</scope>
</reference>
<dbReference type="EMBL" id="OW152824">
    <property type="protein sequence ID" value="CAH2040471.1"/>
    <property type="molecule type" value="Genomic_DNA"/>
</dbReference>
<feature type="non-terminal residue" evidence="2">
    <location>
        <position position="100"/>
    </location>
</feature>
<keyword evidence="3" id="KW-1185">Reference proteome</keyword>
<gene>
    <name evidence="2" type="ORF">IPOD504_LOCUS2592</name>
</gene>
<sequence length="100" mass="10907">MDREKYRGLQKTGVTSGGGGSRERRGAVRRRSRHNTDKRAFSHRKTQVPSAEVLPKTRRLWQTVGVARGPTGEGGGRNSFTIGYEGVLMRAAIGGIHGFA</sequence>
<evidence type="ECO:0000313" key="3">
    <source>
        <dbReference type="Proteomes" id="UP000837857"/>
    </source>
</evidence>
<feature type="region of interest" description="Disordered" evidence="1">
    <location>
        <begin position="1"/>
        <end position="52"/>
    </location>
</feature>
<name>A0ABN8HSC9_9NEOP</name>
<protein>
    <submittedName>
        <fullName evidence="2">Uncharacterized protein</fullName>
    </submittedName>
</protein>
<organism evidence="2 3">
    <name type="scientific">Iphiclides podalirius</name>
    <name type="common">scarce swallowtail</name>
    <dbReference type="NCBI Taxonomy" id="110791"/>
    <lineage>
        <taxon>Eukaryota</taxon>
        <taxon>Metazoa</taxon>
        <taxon>Ecdysozoa</taxon>
        <taxon>Arthropoda</taxon>
        <taxon>Hexapoda</taxon>
        <taxon>Insecta</taxon>
        <taxon>Pterygota</taxon>
        <taxon>Neoptera</taxon>
        <taxon>Endopterygota</taxon>
        <taxon>Lepidoptera</taxon>
        <taxon>Glossata</taxon>
        <taxon>Ditrysia</taxon>
        <taxon>Papilionoidea</taxon>
        <taxon>Papilionidae</taxon>
        <taxon>Papilioninae</taxon>
        <taxon>Iphiclides</taxon>
    </lineage>
</organism>
<proteinExistence type="predicted"/>
<evidence type="ECO:0000256" key="1">
    <source>
        <dbReference type="SAM" id="MobiDB-lite"/>
    </source>
</evidence>
<dbReference type="Proteomes" id="UP000837857">
    <property type="component" value="Chromosome 12"/>
</dbReference>